<evidence type="ECO:0000313" key="4">
    <source>
        <dbReference type="Ensembl" id="ENSLLEP00000031699.1"/>
    </source>
</evidence>
<dbReference type="SUPFAM" id="SSF56672">
    <property type="entry name" value="DNA/RNA polymerases"/>
    <property type="match status" value="1"/>
</dbReference>
<dbReference type="PANTHER" id="PTHR14015:SF2">
    <property type="entry name" value="OPIOID GROWTH FACTOR RECEPTOR (OGFR) CONSERVED DOMAIN-CONTAINING PROTEIN"/>
    <property type="match status" value="1"/>
</dbReference>
<dbReference type="Pfam" id="PF04664">
    <property type="entry name" value="OGFr_N"/>
    <property type="match status" value="1"/>
</dbReference>
<organism evidence="4 5">
    <name type="scientific">Leptobrachium leishanense</name>
    <name type="common">Leishan spiny toad</name>
    <dbReference type="NCBI Taxonomy" id="445787"/>
    <lineage>
        <taxon>Eukaryota</taxon>
        <taxon>Metazoa</taxon>
        <taxon>Chordata</taxon>
        <taxon>Craniata</taxon>
        <taxon>Vertebrata</taxon>
        <taxon>Euteleostomi</taxon>
        <taxon>Amphibia</taxon>
        <taxon>Batrachia</taxon>
        <taxon>Anura</taxon>
        <taxon>Pelobatoidea</taxon>
        <taxon>Megophryidae</taxon>
        <taxon>Leptobrachium</taxon>
    </lineage>
</organism>
<dbReference type="OrthoDB" id="9030204at2759"/>
<proteinExistence type="inferred from homology"/>
<dbReference type="GeneTree" id="ENSGT00390000018730"/>
<dbReference type="InterPro" id="IPR039574">
    <property type="entry name" value="OGFr"/>
</dbReference>
<dbReference type="AlphaFoldDB" id="A0A8C5Q3Z9"/>
<feature type="region of interest" description="Disordered" evidence="2">
    <location>
        <begin position="661"/>
        <end position="701"/>
    </location>
</feature>
<feature type="region of interest" description="Disordered" evidence="2">
    <location>
        <begin position="344"/>
        <end position="611"/>
    </location>
</feature>
<dbReference type="PANTHER" id="PTHR14015">
    <property type="entry name" value="OPIOID GROWTH FACTOR RECEPTOR OGFR ZETA-TYPE OPIOID RECEPTOR"/>
    <property type="match status" value="1"/>
</dbReference>
<dbReference type="GO" id="GO:0016020">
    <property type="term" value="C:membrane"/>
    <property type="evidence" value="ECO:0007669"/>
    <property type="project" value="InterPro"/>
</dbReference>
<feature type="domain" description="Opioid growth factor receptor (OGFr) conserved" evidence="3">
    <location>
        <begin position="61"/>
        <end position="268"/>
    </location>
</feature>
<name>A0A8C5Q3Z9_9ANUR</name>
<dbReference type="GO" id="GO:0140625">
    <property type="term" value="F:opioid growth factor receptor activity"/>
    <property type="evidence" value="ECO:0007669"/>
    <property type="project" value="InterPro"/>
</dbReference>
<keyword evidence="5" id="KW-1185">Reference proteome</keyword>
<dbReference type="Ensembl" id="ENSLLET00000032916.1">
    <property type="protein sequence ID" value="ENSLLEP00000031699.1"/>
    <property type="gene ID" value="ENSLLEG00000020070.1"/>
</dbReference>
<dbReference type="Proteomes" id="UP000694569">
    <property type="component" value="Unplaced"/>
</dbReference>
<evidence type="ECO:0000256" key="2">
    <source>
        <dbReference type="SAM" id="MobiDB-lite"/>
    </source>
</evidence>
<evidence type="ECO:0000259" key="3">
    <source>
        <dbReference type="Pfam" id="PF04664"/>
    </source>
</evidence>
<accession>A0A8C5Q3Z9</accession>
<evidence type="ECO:0000256" key="1">
    <source>
        <dbReference type="ARBA" id="ARBA00010365"/>
    </source>
</evidence>
<dbReference type="Gene3D" id="1.10.340.70">
    <property type="match status" value="1"/>
</dbReference>
<protein>
    <recommendedName>
        <fullName evidence="3">Opioid growth factor receptor (OGFr) conserved domain-containing protein</fullName>
    </recommendedName>
</protein>
<sequence length="737" mass="81406">MDPQFCRHCQAPASSHKGGEHDPFLWEEEQTAAFLKLKTLLMEAPALGLPDHSKPFQLYEQDPMPNYEFYMNWRKFEPKGEFIDIILQKWIADDELLENSHDYIQWLFPNQGQGRNFYSTPLSPKEARLMENTSEIQQRLRRAYKMMLKFFGGKLVGESGEDTIITEVERAENFAERFDNLTANPHNNLRITRMLLSLEEPGAEEYQAPLVKFFLRETLIENNLPRMKKSVMNFFVPAVRDVQKRRDLLYFAWRHYQPREEYIWGKQEEFERYKARSAVCAPLLPTPLSEWIPVYSEKEKKWLSEEEGEYEEDGWFQLADRKIVLPATLAPEIVRALHPRSPELVASKPRSPELVASKPRSPELVASKPRSPELVASKPRSPELVASKPRSPEPVMTESPQIRAAAARTESPQSRAGVADPQSRAGVADPQSRAGVADPQSRAGVADPQSRAGVADPQSRAGVADPQSRAAAAKTESPQSRAEAADPQTRAAATMTESPQSRDEVADPQSRAAAAAKTESPQSRAEVADPQTRAAAAMTESPQSRDEVADPQTRAAAAKTESPQSRAVAAVSKSPQSRAKGAAPPVLAKGATQPVHTKGAAPPSPAVPVSSSPVVPVQSLQSRAKVTNLRSRAAAVPVTLPQNRIATGAMFLLPQSREDTVAVHSTSRTRGRRHKRTGASDFKPGPSFGSQGVYTSGPPARESSPVPAGCFRASNGAIICLEDREVYERALRAYRTH</sequence>
<reference evidence="4" key="2">
    <citation type="submission" date="2025-09" db="UniProtKB">
        <authorList>
            <consortium name="Ensembl"/>
        </authorList>
    </citation>
    <scope>IDENTIFICATION</scope>
</reference>
<evidence type="ECO:0000313" key="5">
    <source>
        <dbReference type="Proteomes" id="UP000694569"/>
    </source>
</evidence>
<reference evidence="4" key="1">
    <citation type="submission" date="2025-08" db="UniProtKB">
        <authorList>
            <consortium name="Ensembl"/>
        </authorList>
    </citation>
    <scope>IDENTIFICATION</scope>
</reference>
<feature type="compositionally biased region" description="Basic residues" evidence="2">
    <location>
        <begin position="667"/>
        <end position="677"/>
    </location>
</feature>
<dbReference type="InterPro" id="IPR043502">
    <property type="entry name" value="DNA/RNA_pol_sf"/>
</dbReference>
<comment type="similarity">
    <text evidence="1">Belongs to the opioid growth factor receptor family.</text>
</comment>
<dbReference type="InterPro" id="IPR006757">
    <property type="entry name" value="OGF_rcpt"/>
</dbReference>